<evidence type="ECO:0000313" key="3">
    <source>
        <dbReference type="Proteomes" id="UP000600026"/>
    </source>
</evidence>
<keyword evidence="1" id="KW-1133">Transmembrane helix</keyword>
<evidence type="ECO:0000313" key="2">
    <source>
        <dbReference type="EMBL" id="GHI86248.1"/>
    </source>
</evidence>
<accession>A0A919GWL0</accession>
<keyword evidence="1" id="KW-0472">Membrane</keyword>
<protein>
    <submittedName>
        <fullName evidence="2">Uncharacterized protein</fullName>
    </submittedName>
</protein>
<sequence length="266" mass="29143">MARRSDTSCAGIGCAGFLLLMVVLPTVGYLLAVPVALPDLLAEQSPPQQPHGFTQYLALYAFPVVTALALTLFAGRRRPFLWWLVLARAAGLLALVAAALWWTQSKVGGHPAWNVRAVAESTAAGLVALVFVWAVRRWDATRGARPATRGARPATATRARRPAPGEIWLAMVPLREDPGQQMRHYCVVLAAHADHAEVAQITSQDKDGRSDHIRLPNDGWDKVSGRAHWVETGRAPRRVDYGLFLTSRPQGRCPAPAWRMLSRQPD</sequence>
<dbReference type="EMBL" id="BNEE01000006">
    <property type="protein sequence ID" value="GHI86248.1"/>
    <property type="molecule type" value="Genomic_DNA"/>
</dbReference>
<dbReference type="AlphaFoldDB" id="A0A919GWL0"/>
<feature type="transmembrane region" description="Helical" evidence="1">
    <location>
        <begin position="115"/>
        <end position="135"/>
    </location>
</feature>
<feature type="transmembrane region" description="Helical" evidence="1">
    <location>
        <begin position="12"/>
        <end position="33"/>
    </location>
</feature>
<feature type="transmembrane region" description="Helical" evidence="1">
    <location>
        <begin position="80"/>
        <end position="103"/>
    </location>
</feature>
<name>A0A919GWL0_9ACTN</name>
<organism evidence="2 3">
    <name type="scientific">Streptomyces xanthophaeus</name>
    <dbReference type="NCBI Taxonomy" id="67385"/>
    <lineage>
        <taxon>Bacteria</taxon>
        <taxon>Bacillati</taxon>
        <taxon>Actinomycetota</taxon>
        <taxon>Actinomycetes</taxon>
        <taxon>Kitasatosporales</taxon>
        <taxon>Streptomycetaceae</taxon>
        <taxon>Streptomyces</taxon>
    </lineage>
</organism>
<dbReference type="RefSeq" id="WP_051859190.1">
    <property type="nucleotide sequence ID" value="NZ_BNEE01000006.1"/>
</dbReference>
<gene>
    <name evidence="2" type="ORF">Sxan_36120</name>
</gene>
<proteinExistence type="predicted"/>
<feature type="transmembrane region" description="Helical" evidence="1">
    <location>
        <begin position="53"/>
        <end position="73"/>
    </location>
</feature>
<dbReference type="OrthoDB" id="3295034at2"/>
<keyword evidence="1" id="KW-0812">Transmembrane</keyword>
<keyword evidence="3" id="KW-1185">Reference proteome</keyword>
<comment type="caution">
    <text evidence="2">The sequence shown here is derived from an EMBL/GenBank/DDBJ whole genome shotgun (WGS) entry which is preliminary data.</text>
</comment>
<dbReference type="Proteomes" id="UP000600026">
    <property type="component" value="Unassembled WGS sequence"/>
</dbReference>
<evidence type="ECO:0000256" key="1">
    <source>
        <dbReference type="SAM" id="Phobius"/>
    </source>
</evidence>
<reference evidence="2" key="1">
    <citation type="submission" date="2020-09" db="EMBL/GenBank/DDBJ databases">
        <title>Whole genome shotgun sequence of Streptomyces xanthophaeus NBRC 12829.</title>
        <authorList>
            <person name="Komaki H."/>
            <person name="Tamura T."/>
        </authorList>
    </citation>
    <scope>NUCLEOTIDE SEQUENCE</scope>
    <source>
        <strain evidence="2">NBRC 12829</strain>
    </source>
</reference>